<feature type="non-terminal residue" evidence="2">
    <location>
        <position position="105"/>
    </location>
</feature>
<evidence type="ECO:0000313" key="2">
    <source>
        <dbReference type="EMBL" id="KAF1950309.1"/>
    </source>
</evidence>
<organism evidence="2 3">
    <name type="scientific">Byssothecium circinans</name>
    <dbReference type="NCBI Taxonomy" id="147558"/>
    <lineage>
        <taxon>Eukaryota</taxon>
        <taxon>Fungi</taxon>
        <taxon>Dikarya</taxon>
        <taxon>Ascomycota</taxon>
        <taxon>Pezizomycotina</taxon>
        <taxon>Dothideomycetes</taxon>
        <taxon>Pleosporomycetidae</taxon>
        <taxon>Pleosporales</taxon>
        <taxon>Massarineae</taxon>
        <taxon>Massarinaceae</taxon>
        <taxon>Byssothecium</taxon>
    </lineage>
</organism>
<keyword evidence="1" id="KW-0812">Transmembrane</keyword>
<keyword evidence="3" id="KW-1185">Reference proteome</keyword>
<protein>
    <submittedName>
        <fullName evidence="2">Uncharacterized protein</fullName>
    </submittedName>
</protein>
<proteinExistence type="predicted"/>
<feature type="transmembrane region" description="Helical" evidence="1">
    <location>
        <begin position="77"/>
        <end position="98"/>
    </location>
</feature>
<dbReference type="OrthoDB" id="3792161at2759"/>
<evidence type="ECO:0000256" key="1">
    <source>
        <dbReference type="SAM" id="Phobius"/>
    </source>
</evidence>
<keyword evidence="1" id="KW-0472">Membrane</keyword>
<dbReference type="AlphaFoldDB" id="A0A6A5TEY9"/>
<name>A0A6A5TEY9_9PLEO</name>
<evidence type="ECO:0000313" key="3">
    <source>
        <dbReference type="Proteomes" id="UP000800035"/>
    </source>
</evidence>
<reference evidence="2" key="1">
    <citation type="journal article" date="2020" name="Stud. Mycol.">
        <title>101 Dothideomycetes genomes: a test case for predicting lifestyles and emergence of pathogens.</title>
        <authorList>
            <person name="Haridas S."/>
            <person name="Albert R."/>
            <person name="Binder M."/>
            <person name="Bloem J."/>
            <person name="Labutti K."/>
            <person name="Salamov A."/>
            <person name="Andreopoulos B."/>
            <person name="Baker S."/>
            <person name="Barry K."/>
            <person name="Bills G."/>
            <person name="Bluhm B."/>
            <person name="Cannon C."/>
            <person name="Castanera R."/>
            <person name="Culley D."/>
            <person name="Daum C."/>
            <person name="Ezra D."/>
            <person name="Gonzalez J."/>
            <person name="Henrissat B."/>
            <person name="Kuo A."/>
            <person name="Liang C."/>
            <person name="Lipzen A."/>
            <person name="Lutzoni F."/>
            <person name="Magnuson J."/>
            <person name="Mondo S."/>
            <person name="Nolan M."/>
            <person name="Ohm R."/>
            <person name="Pangilinan J."/>
            <person name="Park H.-J."/>
            <person name="Ramirez L."/>
            <person name="Alfaro M."/>
            <person name="Sun H."/>
            <person name="Tritt A."/>
            <person name="Yoshinaga Y."/>
            <person name="Zwiers L.-H."/>
            <person name="Turgeon B."/>
            <person name="Goodwin S."/>
            <person name="Spatafora J."/>
            <person name="Crous P."/>
            <person name="Grigoriev I."/>
        </authorList>
    </citation>
    <scope>NUCLEOTIDE SEQUENCE</scope>
    <source>
        <strain evidence="2">CBS 675.92</strain>
    </source>
</reference>
<keyword evidence="1" id="KW-1133">Transmembrane helix</keyword>
<dbReference type="EMBL" id="ML977027">
    <property type="protein sequence ID" value="KAF1950309.1"/>
    <property type="molecule type" value="Genomic_DNA"/>
</dbReference>
<sequence length="105" mass="11735">THPVPRPTVTSHWRARRMNAQLPLRLGMRLVEVALLAFAMLLLPSLIQYAVRCVDELHEIVGRRSRSPFGDVSGSKVMVGAVVFVSWHIVVMGLGYVVTVSNEER</sequence>
<feature type="non-terminal residue" evidence="2">
    <location>
        <position position="1"/>
    </location>
</feature>
<gene>
    <name evidence="2" type="ORF">CC80DRAFT_382328</name>
</gene>
<feature type="transmembrane region" description="Helical" evidence="1">
    <location>
        <begin position="26"/>
        <end position="47"/>
    </location>
</feature>
<dbReference type="Proteomes" id="UP000800035">
    <property type="component" value="Unassembled WGS sequence"/>
</dbReference>
<accession>A0A6A5TEY9</accession>